<dbReference type="HAMAP" id="MF_01077">
    <property type="entry name" value="RimP"/>
    <property type="match status" value="1"/>
</dbReference>
<reference evidence="6 7" key="1">
    <citation type="submission" date="2016-11" db="EMBL/GenBank/DDBJ databases">
        <authorList>
            <person name="Jaros S."/>
            <person name="Januszkiewicz K."/>
            <person name="Wedrychowicz H."/>
        </authorList>
    </citation>
    <scope>NUCLEOTIDE SEQUENCE [LARGE SCALE GENOMIC DNA]</scope>
    <source>
        <strain evidence="6 7">DSM 14214</strain>
    </source>
</reference>
<proteinExistence type="inferred from homology"/>
<dbReference type="GO" id="GO:0005829">
    <property type="term" value="C:cytosol"/>
    <property type="evidence" value="ECO:0007669"/>
    <property type="project" value="TreeGrafter"/>
</dbReference>
<dbReference type="OrthoDB" id="9805006at2"/>
<evidence type="ECO:0000256" key="1">
    <source>
        <dbReference type="ARBA" id="ARBA00022490"/>
    </source>
</evidence>
<dbReference type="GO" id="GO:0000028">
    <property type="term" value="P:ribosomal small subunit assembly"/>
    <property type="evidence" value="ECO:0007669"/>
    <property type="project" value="TreeGrafter"/>
</dbReference>
<dbReference type="GeneID" id="78175738"/>
<accession>A0A1M6QWB7</accession>
<dbReference type="Gene3D" id="3.30.300.70">
    <property type="entry name" value="RimP-like superfamily, N-terminal"/>
    <property type="match status" value="1"/>
</dbReference>
<dbReference type="Proteomes" id="UP000183975">
    <property type="component" value="Unassembled WGS sequence"/>
</dbReference>
<organism evidence="6 7">
    <name type="scientific">Anaerotignum lactatifermentans DSM 14214</name>
    <dbReference type="NCBI Taxonomy" id="1121323"/>
    <lineage>
        <taxon>Bacteria</taxon>
        <taxon>Bacillati</taxon>
        <taxon>Bacillota</taxon>
        <taxon>Clostridia</taxon>
        <taxon>Lachnospirales</taxon>
        <taxon>Anaerotignaceae</taxon>
        <taxon>Anaerotignum</taxon>
    </lineage>
</organism>
<comment type="function">
    <text evidence="3">Required for maturation of 30S ribosomal subunits.</text>
</comment>
<name>A0A1M6QWB7_9FIRM</name>
<dbReference type="SUPFAM" id="SSF75420">
    <property type="entry name" value="YhbC-like, N-terminal domain"/>
    <property type="match status" value="1"/>
</dbReference>
<dbReference type="PANTHER" id="PTHR33867:SF1">
    <property type="entry name" value="RIBOSOME MATURATION FACTOR RIMP"/>
    <property type="match status" value="1"/>
</dbReference>
<dbReference type="Pfam" id="PF02576">
    <property type="entry name" value="RimP_N"/>
    <property type="match status" value="1"/>
</dbReference>
<dbReference type="GO" id="GO:0006412">
    <property type="term" value="P:translation"/>
    <property type="evidence" value="ECO:0007669"/>
    <property type="project" value="TreeGrafter"/>
</dbReference>
<dbReference type="FunFam" id="3.30.300.70:FF:000001">
    <property type="entry name" value="Ribosome maturation factor RimP"/>
    <property type="match status" value="1"/>
</dbReference>
<dbReference type="CDD" id="cd01734">
    <property type="entry name" value="YlxS_C"/>
    <property type="match status" value="1"/>
</dbReference>
<dbReference type="PANTHER" id="PTHR33867">
    <property type="entry name" value="RIBOSOME MATURATION FACTOR RIMP"/>
    <property type="match status" value="1"/>
</dbReference>
<dbReference type="AlphaFoldDB" id="A0A1M6QWB7"/>
<sequence>MAKSNTEKKVLPLLEPIVEERGLELVDLEFVKEGANWYLRVYIDKEGGVSIDDCEAVSRALEAKLDEKDPIEQAYVLEVSSPGIDRPLKKDADFIRFQGEIIDVKLYKAVDGQKQFQGKLLGLNDGVISLEEEDGTVREFVQKDTADVRLAVIF</sequence>
<comment type="similarity">
    <text evidence="3">Belongs to the RimP family.</text>
</comment>
<keyword evidence="1 3" id="KW-0963">Cytoplasm</keyword>
<comment type="subcellular location">
    <subcellularLocation>
        <location evidence="3">Cytoplasm</location>
    </subcellularLocation>
</comment>
<protein>
    <recommendedName>
        <fullName evidence="3">Ribosome maturation factor RimP</fullName>
    </recommendedName>
</protein>
<dbReference type="InterPro" id="IPR036847">
    <property type="entry name" value="RimP_C_sf"/>
</dbReference>
<dbReference type="InterPro" id="IPR028998">
    <property type="entry name" value="RimP_C"/>
</dbReference>
<dbReference type="InterPro" id="IPR035956">
    <property type="entry name" value="RimP_N_sf"/>
</dbReference>
<dbReference type="InterPro" id="IPR028989">
    <property type="entry name" value="RimP_N"/>
</dbReference>
<feature type="domain" description="Ribosome maturation factor RimP C-terminal" evidence="5">
    <location>
        <begin position="88"/>
        <end position="150"/>
    </location>
</feature>
<dbReference type="EMBL" id="FRAH01000020">
    <property type="protein sequence ID" value="SHK24531.1"/>
    <property type="molecule type" value="Genomic_DNA"/>
</dbReference>
<dbReference type="SUPFAM" id="SSF74942">
    <property type="entry name" value="YhbC-like, C-terminal domain"/>
    <property type="match status" value="1"/>
</dbReference>
<evidence type="ECO:0000259" key="5">
    <source>
        <dbReference type="Pfam" id="PF17384"/>
    </source>
</evidence>
<evidence type="ECO:0000256" key="3">
    <source>
        <dbReference type="HAMAP-Rule" id="MF_01077"/>
    </source>
</evidence>
<feature type="domain" description="Ribosome maturation factor RimP N-terminal" evidence="4">
    <location>
        <begin position="13"/>
        <end position="85"/>
    </location>
</feature>
<keyword evidence="2 3" id="KW-0690">Ribosome biogenesis</keyword>
<dbReference type="RefSeq" id="WP_072850470.1">
    <property type="nucleotide sequence ID" value="NZ_FRAH01000020.1"/>
</dbReference>
<evidence type="ECO:0000256" key="2">
    <source>
        <dbReference type="ARBA" id="ARBA00022517"/>
    </source>
</evidence>
<evidence type="ECO:0000313" key="6">
    <source>
        <dbReference type="EMBL" id="SHK24531.1"/>
    </source>
</evidence>
<dbReference type="Gene3D" id="2.30.30.180">
    <property type="entry name" value="Ribosome maturation factor RimP, C-terminal domain"/>
    <property type="match status" value="1"/>
</dbReference>
<evidence type="ECO:0000259" key="4">
    <source>
        <dbReference type="Pfam" id="PF02576"/>
    </source>
</evidence>
<evidence type="ECO:0000313" key="7">
    <source>
        <dbReference type="Proteomes" id="UP000183975"/>
    </source>
</evidence>
<dbReference type="Pfam" id="PF17384">
    <property type="entry name" value="DUF150_C"/>
    <property type="match status" value="1"/>
</dbReference>
<gene>
    <name evidence="3" type="primary">rimP</name>
    <name evidence="6" type="ORF">SAMN02745138_01426</name>
</gene>
<dbReference type="InterPro" id="IPR003728">
    <property type="entry name" value="Ribosome_maturation_RimP"/>
</dbReference>
<keyword evidence="7" id="KW-1185">Reference proteome</keyword>